<proteinExistence type="predicted"/>
<protein>
    <submittedName>
        <fullName evidence="2">Uncharacterized protein</fullName>
    </submittedName>
</protein>
<evidence type="ECO:0000313" key="2">
    <source>
        <dbReference type="EMBL" id="MCS5736948.1"/>
    </source>
</evidence>
<evidence type="ECO:0000313" key="3">
    <source>
        <dbReference type="Proteomes" id="UP001165586"/>
    </source>
</evidence>
<comment type="caution">
    <text evidence="2">The sequence shown here is derived from an EMBL/GenBank/DDBJ whole genome shotgun (WGS) entry which is preliminary data.</text>
</comment>
<feature type="non-terminal residue" evidence="2">
    <location>
        <position position="131"/>
    </location>
</feature>
<evidence type="ECO:0000256" key="1">
    <source>
        <dbReference type="SAM" id="MobiDB-lite"/>
    </source>
</evidence>
<keyword evidence="3" id="KW-1185">Reference proteome</keyword>
<dbReference type="Proteomes" id="UP001165586">
    <property type="component" value="Unassembled WGS sequence"/>
</dbReference>
<gene>
    <name evidence="2" type="ORF">N1032_24795</name>
</gene>
<sequence>MSLFIFSLARKIRGEEPMFPEKGGGGGGTTTVQKADPWKPAQGQLQDILKQAKALYDKEGGLDAKAVQRAMPHLTPEMAQSLEALAKSGQLTEVANNLNKYTTNAGKYLDQSAQYLNQAAQMGKNLAGMDT</sequence>
<dbReference type="InterPro" id="IPR057916">
    <property type="entry name" value="P22_gp7"/>
</dbReference>
<dbReference type="Pfam" id="PF25688">
    <property type="entry name" value="P22_gp7"/>
    <property type="match status" value="1"/>
</dbReference>
<dbReference type="RefSeq" id="WP_259543188.1">
    <property type="nucleotide sequence ID" value="NZ_JANLCJ010000296.1"/>
</dbReference>
<feature type="region of interest" description="Disordered" evidence="1">
    <location>
        <begin position="16"/>
        <end position="36"/>
    </location>
</feature>
<accession>A0ABT2HAE9</accession>
<organism evidence="2 3">
    <name type="scientific">Herbiconiux daphne</name>
    <dbReference type="NCBI Taxonomy" id="2970914"/>
    <lineage>
        <taxon>Bacteria</taxon>
        <taxon>Bacillati</taxon>
        <taxon>Actinomycetota</taxon>
        <taxon>Actinomycetes</taxon>
        <taxon>Micrococcales</taxon>
        <taxon>Microbacteriaceae</taxon>
        <taxon>Herbiconiux</taxon>
    </lineage>
</organism>
<reference evidence="2" key="1">
    <citation type="submission" date="2022-08" db="EMBL/GenBank/DDBJ databases">
        <authorList>
            <person name="Deng Y."/>
            <person name="Han X.-F."/>
            <person name="Zhang Y.-Q."/>
        </authorList>
    </citation>
    <scope>NUCLEOTIDE SEQUENCE</scope>
    <source>
        <strain evidence="2">CPCC 203386</strain>
    </source>
</reference>
<name>A0ABT2HAE9_9MICO</name>
<dbReference type="EMBL" id="JANLCJ010000296">
    <property type="protein sequence ID" value="MCS5736948.1"/>
    <property type="molecule type" value="Genomic_DNA"/>
</dbReference>